<dbReference type="GO" id="GO:0008237">
    <property type="term" value="F:metallopeptidase activity"/>
    <property type="evidence" value="ECO:0007669"/>
    <property type="project" value="UniProtKB-KW"/>
</dbReference>
<dbReference type="GO" id="GO:0046872">
    <property type="term" value="F:metal ion binding"/>
    <property type="evidence" value="ECO:0007669"/>
    <property type="project" value="UniProtKB-KW"/>
</dbReference>
<keyword evidence="5" id="KW-0862">Zinc</keyword>
<keyword evidence="10" id="KW-1185">Reference proteome</keyword>
<keyword evidence="3" id="KW-0479">Metal-binding</keyword>
<evidence type="ECO:0000256" key="2">
    <source>
        <dbReference type="ARBA" id="ARBA00022670"/>
    </source>
</evidence>
<dbReference type="Proteomes" id="UP000273083">
    <property type="component" value="Unassembled WGS sequence"/>
</dbReference>
<dbReference type="InterPro" id="IPR020891">
    <property type="entry name" value="UPF0758_CS"/>
</dbReference>
<reference evidence="9 10" key="1">
    <citation type="submission" date="2018-11" db="EMBL/GenBank/DDBJ databases">
        <title>Genomic Encyclopedia of Type Strains, Phase IV (KMG-IV): sequencing the most valuable type-strain genomes for metagenomic binning, comparative biology and taxonomic classification.</title>
        <authorList>
            <person name="Goeker M."/>
        </authorList>
    </citation>
    <scope>NUCLEOTIDE SEQUENCE [LARGE SCALE GENOMIC DNA]</scope>
    <source>
        <strain evidence="9 10">DSM 26537</strain>
    </source>
</reference>
<dbReference type="NCBIfam" id="TIGR00608">
    <property type="entry name" value="radc"/>
    <property type="match status" value="1"/>
</dbReference>
<dbReference type="GO" id="GO:0006508">
    <property type="term" value="P:proteolysis"/>
    <property type="evidence" value="ECO:0007669"/>
    <property type="project" value="UniProtKB-KW"/>
</dbReference>
<evidence type="ECO:0000256" key="1">
    <source>
        <dbReference type="ARBA" id="ARBA00010243"/>
    </source>
</evidence>
<dbReference type="RefSeq" id="WP_243115308.1">
    <property type="nucleotide sequence ID" value="NZ_RJVG01000003.1"/>
</dbReference>
<dbReference type="InterPro" id="IPR001405">
    <property type="entry name" value="UPF0758"/>
</dbReference>
<dbReference type="AlphaFoldDB" id="A0A3N1XSC2"/>
<feature type="domain" description="MPN" evidence="8">
    <location>
        <begin position="110"/>
        <end position="232"/>
    </location>
</feature>
<evidence type="ECO:0000256" key="3">
    <source>
        <dbReference type="ARBA" id="ARBA00022723"/>
    </source>
</evidence>
<organism evidence="9 10">
    <name type="scientific">Mobilisporobacter senegalensis</name>
    <dbReference type="NCBI Taxonomy" id="1329262"/>
    <lineage>
        <taxon>Bacteria</taxon>
        <taxon>Bacillati</taxon>
        <taxon>Bacillota</taxon>
        <taxon>Clostridia</taxon>
        <taxon>Lachnospirales</taxon>
        <taxon>Lachnospiraceae</taxon>
        <taxon>Mobilisporobacter</taxon>
    </lineage>
</organism>
<gene>
    <name evidence="9" type="ORF">EDD66_10373</name>
</gene>
<dbReference type="PROSITE" id="PS50249">
    <property type="entry name" value="MPN"/>
    <property type="match status" value="1"/>
</dbReference>
<evidence type="ECO:0000313" key="9">
    <source>
        <dbReference type="EMBL" id="ROR29138.1"/>
    </source>
</evidence>
<accession>A0A3N1XSC2</accession>
<dbReference type="Pfam" id="PF20582">
    <property type="entry name" value="UPF0758_N"/>
    <property type="match status" value="1"/>
</dbReference>
<dbReference type="CDD" id="cd08071">
    <property type="entry name" value="MPN_DUF2466"/>
    <property type="match status" value="1"/>
</dbReference>
<dbReference type="InterPro" id="IPR037518">
    <property type="entry name" value="MPN"/>
</dbReference>
<evidence type="ECO:0000256" key="7">
    <source>
        <dbReference type="RuleBase" id="RU003797"/>
    </source>
</evidence>
<comment type="caution">
    <text evidence="9">The sequence shown here is derived from an EMBL/GenBank/DDBJ whole genome shotgun (WGS) entry which is preliminary data.</text>
</comment>
<evidence type="ECO:0000256" key="5">
    <source>
        <dbReference type="ARBA" id="ARBA00022833"/>
    </source>
</evidence>
<keyword evidence="2" id="KW-0645">Protease</keyword>
<dbReference type="InterPro" id="IPR025657">
    <property type="entry name" value="RadC_JAB"/>
</dbReference>
<dbReference type="InterPro" id="IPR046778">
    <property type="entry name" value="UPF0758_N"/>
</dbReference>
<dbReference type="PANTHER" id="PTHR30471:SF3">
    <property type="entry name" value="UPF0758 PROTEIN YEES-RELATED"/>
    <property type="match status" value="1"/>
</dbReference>
<dbReference type="Gene3D" id="3.40.140.10">
    <property type="entry name" value="Cytidine Deaminase, domain 2"/>
    <property type="match status" value="1"/>
</dbReference>
<evidence type="ECO:0000256" key="6">
    <source>
        <dbReference type="ARBA" id="ARBA00023049"/>
    </source>
</evidence>
<dbReference type="PROSITE" id="PS01302">
    <property type="entry name" value="UPF0758"/>
    <property type="match status" value="1"/>
</dbReference>
<protein>
    <submittedName>
        <fullName evidence="9">DNA replication and repair protein RadC</fullName>
    </submittedName>
</protein>
<name>A0A3N1XSC2_9FIRM</name>
<sequence>MNNKYLTVKELPMSERPYEKCEKYGACSLSDAELLAAIIKTGSKNVRSIDLAHHILNYSKANKGLIGLNYMSMNEFMSIKGIGKVKAIQMLCIAELTKRMAKATNQAGLKLLSPGAVADYYMQDMRHMTREQILIVFIDSKSKVLGDMVISSGTVNSSIVAPREVFLNALRHCATYIIMLHNHPSGDPTPSKEDVITTKRIKEAGILIGIKLMDHIIIGDNKYISLKEQGILDT</sequence>
<evidence type="ECO:0000259" key="8">
    <source>
        <dbReference type="PROSITE" id="PS50249"/>
    </source>
</evidence>
<dbReference type="PANTHER" id="PTHR30471">
    <property type="entry name" value="DNA REPAIR PROTEIN RADC"/>
    <property type="match status" value="1"/>
</dbReference>
<comment type="similarity">
    <text evidence="1 7">Belongs to the UPF0758 family.</text>
</comment>
<dbReference type="EMBL" id="RJVG01000003">
    <property type="protein sequence ID" value="ROR29138.1"/>
    <property type="molecule type" value="Genomic_DNA"/>
</dbReference>
<dbReference type="NCBIfam" id="NF000642">
    <property type="entry name" value="PRK00024.1"/>
    <property type="match status" value="1"/>
</dbReference>
<proteinExistence type="inferred from homology"/>
<evidence type="ECO:0000313" key="10">
    <source>
        <dbReference type="Proteomes" id="UP000273083"/>
    </source>
</evidence>
<keyword evidence="4" id="KW-0378">Hydrolase</keyword>
<evidence type="ECO:0000256" key="4">
    <source>
        <dbReference type="ARBA" id="ARBA00022801"/>
    </source>
</evidence>
<dbReference type="Pfam" id="PF04002">
    <property type="entry name" value="RadC"/>
    <property type="match status" value="1"/>
</dbReference>
<keyword evidence="6" id="KW-0482">Metalloprotease</keyword>